<proteinExistence type="inferred from homology"/>
<dbReference type="PROSITE" id="PS51257">
    <property type="entry name" value="PROKAR_LIPOPROTEIN"/>
    <property type="match status" value="1"/>
</dbReference>
<dbReference type="PANTHER" id="PTHR13710">
    <property type="entry name" value="DNA HELICASE RECQ FAMILY MEMBER"/>
    <property type="match status" value="1"/>
</dbReference>
<dbReference type="SMART" id="SM00490">
    <property type="entry name" value="HELICc"/>
    <property type="match status" value="1"/>
</dbReference>
<dbReference type="InterPro" id="IPR001650">
    <property type="entry name" value="Helicase_C-like"/>
</dbReference>
<keyword evidence="4" id="KW-0539">Nucleus</keyword>
<evidence type="ECO:0000256" key="6">
    <source>
        <dbReference type="ARBA" id="ARBA00034808"/>
    </source>
</evidence>
<dbReference type="AlphaFoldDB" id="A0A1X7UAR6"/>
<dbReference type="STRING" id="400682.A0A1X7UAR6"/>
<evidence type="ECO:0000256" key="4">
    <source>
        <dbReference type="ARBA" id="ARBA00023242"/>
    </source>
</evidence>
<dbReference type="GO" id="GO:0005737">
    <property type="term" value="C:cytoplasm"/>
    <property type="evidence" value="ECO:0007669"/>
    <property type="project" value="TreeGrafter"/>
</dbReference>
<keyword evidence="3" id="KW-0413">Isomerase</keyword>
<dbReference type="Gene3D" id="3.40.50.300">
    <property type="entry name" value="P-loop containing nucleotide triphosphate hydrolases"/>
    <property type="match status" value="1"/>
</dbReference>
<dbReference type="GO" id="GO:0009378">
    <property type="term" value="F:four-way junction helicase activity"/>
    <property type="evidence" value="ECO:0007669"/>
    <property type="project" value="TreeGrafter"/>
</dbReference>
<organism evidence="9">
    <name type="scientific">Amphimedon queenslandica</name>
    <name type="common">Sponge</name>
    <dbReference type="NCBI Taxonomy" id="400682"/>
    <lineage>
        <taxon>Eukaryota</taxon>
        <taxon>Metazoa</taxon>
        <taxon>Porifera</taxon>
        <taxon>Demospongiae</taxon>
        <taxon>Heteroscleromorpha</taxon>
        <taxon>Haplosclerida</taxon>
        <taxon>Niphatidae</taxon>
        <taxon>Amphimedon</taxon>
    </lineage>
</organism>
<dbReference type="PANTHER" id="PTHR13710:SF153">
    <property type="entry name" value="RECQ-LIKE DNA HELICASE BLM"/>
    <property type="match status" value="1"/>
</dbReference>
<dbReference type="EC" id="5.6.2.4" evidence="6"/>
<evidence type="ECO:0000256" key="3">
    <source>
        <dbReference type="ARBA" id="ARBA00023235"/>
    </source>
</evidence>
<dbReference type="SUPFAM" id="SSF52540">
    <property type="entry name" value="P-loop containing nucleoside triphosphate hydrolases"/>
    <property type="match status" value="1"/>
</dbReference>
<evidence type="ECO:0000256" key="2">
    <source>
        <dbReference type="ARBA" id="ARBA00023125"/>
    </source>
</evidence>
<dbReference type="EnsemblMetazoa" id="Aqu2.1.24574_001">
    <property type="protein sequence ID" value="Aqu2.1.24574_001"/>
    <property type="gene ID" value="Aqu2.1.24574"/>
</dbReference>
<dbReference type="GO" id="GO:0000724">
    <property type="term" value="P:double-strand break repair via homologous recombination"/>
    <property type="evidence" value="ECO:0007669"/>
    <property type="project" value="TreeGrafter"/>
</dbReference>
<comment type="catalytic activity">
    <reaction evidence="5">
        <text>Couples ATP hydrolysis with the unwinding of duplex DNA by translocating in the 3'-5' direction.</text>
        <dbReference type="EC" id="5.6.2.4"/>
    </reaction>
</comment>
<evidence type="ECO:0000259" key="8">
    <source>
        <dbReference type="PROSITE" id="PS51194"/>
    </source>
</evidence>
<dbReference type="eggNOG" id="KOG0351">
    <property type="taxonomic scope" value="Eukaryota"/>
</dbReference>
<protein>
    <recommendedName>
        <fullName evidence="6">DNA 3'-5' helicase</fullName>
        <ecNumber evidence="6">5.6.2.4</ecNumber>
    </recommendedName>
    <alternativeName>
        <fullName evidence="7">DNA 3'-5' helicase BLM</fullName>
    </alternativeName>
</protein>
<dbReference type="GO" id="GO:0005694">
    <property type="term" value="C:chromosome"/>
    <property type="evidence" value="ECO:0007669"/>
    <property type="project" value="TreeGrafter"/>
</dbReference>
<dbReference type="GO" id="GO:0043138">
    <property type="term" value="F:3'-5' DNA helicase activity"/>
    <property type="evidence" value="ECO:0007669"/>
    <property type="project" value="UniProtKB-EC"/>
</dbReference>
<dbReference type="PROSITE" id="PS51194">
    <property type="entry name" value="HELICASE_CTER"/>
    <property type="match status" value="1"/>
</dbReference>
<evidence type="ECO:0000256" key="1">
    <source>
        <dbReference type="ARBA" id="ARBA00005446"/>
    </source>
</evidence>
<evidence type="ECO:0000256" key="5">
    <source>
        <dbReference type="ARBA" id="ARBA00034617"/>
    </source>
</evidence>
<dbReference type="Pfam" id="PF00271">
    <property type="entry name" value="Helicase_C"/>
    <property type="match status" value="1"/>
</dbReference>
<comment type="similarity">
    <text evidence="1">Belongs to the helicase family. RecQ subfamily.</text>
</comment>
<reference evidence="9" key="1">
    <citation type="submission" date="2017-05" db="UniProtKB">
        <authorList>
            <consortium name="EnsemblMetazoa"/>
        </authorList>
    </citation>
    <scope>IDENTIFICATION</scope>
</reference>
<dbReference type="InParanoid" id="A0A1X7UAR6"/>
<name>A0A1X7UAR6_AMPQE</name>
<dbReference type="OrthoDB" id="10040197at2759"/>
<dbReference type="GO" id="GO:0005634">
    <property type="term" value="C:nucleus"/>
    <property type="evidence" value="ECO:0007669"/>
    <property type="project" value="TreeGrafter"/>
</dbReference>
<dbReference type="GO" id="GO:0003677">
    <property type="term" value="F:DNA binding"/>
    <property type="evidence" value="ECO:0007669"/>
    <property type="project" value="UniProtKB-KW"/>
</dbReference>
<accession>A0A1X7UAR6</accession>
<dbReference type="InterPro" id="IPR027417">
    <property type="entry name" value="P-loop_NTPase"/>
</dbReference>
<dbReference type="OMA" id="KEHCERT"/>
<evidence type="ECO:0000313" key="9">
    <source>
        <dbReference type="EnsemblMetazoa" id="Aqu2.1.24574_001"/>
    </source>
</evidence>
<evidence type="ECO:0000256" key="7">
    <source>
        <dbReference type="ARBA" id="ARBA00044542"/>
    </source>
</evidence>
<sequence length="245" mass="27899">MLLRVVEIHSLIPPHVSVLALTATISCSSREEVQSLIGMKSPRVITMSPSKDNIKYSIEKFSTLEEVFTPLAKKLQSLRSSMGRCIIFCRTLNDCSSIYSFFKQFMKNEILEPTDAPDLFRFQFVDMFHRHTDPSAKSTIVSSFNGSISTPLKIVICTMAFGLGIDCVGVHHVIHYLPPDDRESYIQETGRCGRDGKQSEATLLVNKKLPKTLQYKMKEYVQNTTLCRRDLLFETMEGYNHINFN</sequence>
<keyword evidence="2" id="KW-0238">DNA-binding</keyword>
<feature type="domain" description="Helicase C-terminal" evidence="8">
    <location>
        <begin position="63"/>
        <end position="232"/>
    </location>
</feature>